<feature type="domain" description="Misato Segment II tubulin-like" evidence="1">
    <location>
        <begin position="12"/>
        <end position="77"/>
    </location>
</feature>
<evidence type="ECO:0000313" key="3">
    <source>
        <dbReference type="Proteomes" id="UP000324222"/>
    </source>
</evidence>
<dbReference type="GO" id="GO:0007005">
    <property type="term" value="P:mitochondrion organization"/>
    <property type="evidence" value="ECO:0007669"/>
    <property type="project" value="InterPro"/>
</dbReference>
<dbReference type="InterPro" id="IPR019605">
    <property type="entry name" value="Misato_II_tubulin-like"/>
</dbReference>
<dbReference type="EMBL" id="VSRR010040485">
    <property type="protein sequence ID" value="MPC75154.1"/>
    <property type="molecule type" value="Genomic_DNA"/>
</dbReference>
<proteinExistence type="predicted"/>
<protein>
    <submittedName>
        <fullName evidence="2">Protein misato 1</fullName>
    </submittedName>
</protein>
<evidence type="ECO:0000313" key="2">
    <source>
        <dbReference type="EMBL" id="MPC75154.1"/>
    </source>
</evidence>
<dbReference type="Pfam" id="PF10644">
    <property type="entry name" value="Misat_Tub_SegII"/>
    <property type="match status" value="1"/>
</dbReference>
<dbReference type="OrthoDB" id="271881at2759"/>
<dbReference type="PANTHER" id="PTHR13391">
    <property type="entry name" value="MITOCHONDRIAL DISTRIBUTION REGULATOR MISATO"/>
    <property type="match status" value="1"/>
</dbReference>
<accession>A0A5B7I324</accession>
<organism evidence="2 3">
    <name type="scientific">Portunus trituberculatus</name>
    <name type="common">Swimming crab</name>
    <name type="synonym">Neptunus trituberculatus</name>
    <dbReference type="NCBI Taxonomy" id="210409"/>
    <lineage>
        <taxon>Eukaryota</taxon>
        <taxon>Metazoa</taxon>
        <taxon>Ecdysozoa</taxon>
        <taxon>Arthropoda</taxon>
        <taxon>Crustacea</taxon>
        <taxon>Multicrustacea</taxon>
        <taxon>Malacostraca</taxon>
        <taxon>Eumalacostraca</taxon>
        <taxon>Eucarida</taxon>
        <taxon>Decapoda</taxon>
        <taxon>Pleocyemata</taxon>
        <taxon>Brachyura</taxon>
        <taxon>Eubrachyura</taxon>
        <taxon>Portunoidea</taxon>
        <taxon>Portunidae</taxon>
        <taxon>Portuninae</taxon>
        <taxon>Portunus</taxon>
    </lineage>
</organism>
<comment type="caution">
    <text evidence="2">The sequence shown here is derived from an EMBL/GenBank/DDBJ whole genome shotgun (WGS) entry which is preliminary data.</text>
</comment>
<reference evidence="2 3" key="1">
    <citation type="submission" date="2019-05" db="EMBL/GenBank/DDBJ databases">
        <title>Another draft genome of Portunus trituberculatus and its Hox gene families provides insights of decapod evolution.</title>
        <authorList>
            <person name="Jeong J.-H."/>
            <person name="Song I."/>
            <person name="Kim S."/>
            <person name="Choi T."/>
            <person name="Kim D."/>
            <person name="Ryu S."/>
            <person name="Kim W."/>
        </authorList>
    </citation>
    <scope>NUCLEOTIDE SEQUENCE [LARGE SCALE GENOMIC DNA]</scope>
    <source>
        <tissue evidence="2">Muscle</tissue>
    </source>
</reference>
<evidence type="ECO:0000259" key="1">
    <source>
        <dbReference type="Pfam" id="PF10644"/>
    </source>
</evidence>
<gene>
    <name evidence="2" type="primary">msto1</name>
    <name evidence="2" type="ORF">E2C01_069538</name>
</gene>
<dbReference type="InterPro" id="IPR049942">
    <property type="entry name" value="DML1/Misato"/>
</dbReference>
<name>A0A5B7I324_PORTR</name>
<dbReference type="AlphaFoldDB" id="A0A5B7I324"/>
<sequence length="95" mass="11042">MVAWHLVGYRCDLQETYIPRLVAIDLKGNLHSLPVEGRLYSDYQAEPSTSEAAWDEKVEFIQQLPQEKNEFLKDLEQEDAKFRGVRDEDKDICIG</sequence>
<keyword evidence="3" id="KW-1185">Reference proteome</keyword>
<dbReference type="PANTHER" id="PTHR13391:SF0">
    <property type="entry name" value="PROTEIN MISATO HOMOLOG 1"/>
    <property type="match status" value="1"/>
</dbReference>
<dbReference type="GO" id="GO:0005739">
    <property type="term" value="C:mitochondrion"/>
    <property type="evidence" value="ECO:0007669"/>
    <property type="project" value="TreeGrafter"/>
</dbReference>
<dbReference type="Proteomes" id="UP000324222">
    <property type="component" value="Unassembled WGS sequence"/>
</dbReference>